<feature type="domain" description="Sporulation stage IV protein A C-terminal" evidence="4">
    <location>
        <begin position="416"/>
        <end position="491"/>
    </location>
</feature>
<accession>A0A4Q7NZP9</accession>
<name>A0A4Q7NZP9_9FIRM</name>
<protein>
    <recommendedName>
        <fullName evidence="1">Stage IV sporulation protein A</fullName>
        <ecNumber evidence="1">3.6.1.-</ecNumber>
    </recommendedName>
    <alternativeName>
        <fullName evidence="1">Coat morphogenetic protein SpoIVA</fullName>
    </alternativeName>
</protein>
<dbReference type="NCBIfam" id="TIGR02836">
    <property type="entry name" value="spore_IV_A"/>
    <property type="match status" value="1"/>
</dbReference>
<keyword evidence="6" id="KW-1185">Reference proteome</keyword>
<dbReference type="Proteomes" id="UP000292927">
    <property type="component" value="Unassembled WGS sequence"/>
</dbReference>
<dbReference type="GO" id="GO:0030435">
    <property type="term" value="P:sporulation resulting in formation of a cellular spore"/>
    <property type="evidence" value="ECO:0007669"/>
    <property type="project" value="UniProtKB-KW"/>
</dbReference>
<feature type="domain" description="Stage IV sporulation protein A ATPase" evidence="2">
    <location>
        <begin position="1"/>
        <end position="237"/>
    </location>
</feature>
<dbReference type="Pfam" id="PF20438">
    <property type="entry name" value="SpoIVA_middle"/>
    <property type="match status" value="1"/>
</dbReference>
<dbReference type="InterPro" id="IPR046841">
    <property type="entry name" value="SpoIVA_middle"/>
</dbReference>
<evidence type="ECO:0000259" key="3">
    <source>
        <dbReference type="Pfam" id="PF20438"/>
    </source>
</evidence>
<comment type="catalytic activity">
    <reaction evidence="1">
        <text>ATP + H2O = ADP + phosphate + H(+)</text>
        <dbReference type="Rhea" id="RHEA:13065"/>
        <dbReference type="ChEBI" id="CHEBI:15377"/>
        <dbReference type="ChEBI" id="CHEBI:15378"/>
        <dbReference type="ChEBI" id="CHEBI:30616"/>
        <dbReference type="ChEBI" id="CHEBI:43474"/>
        <dbReference type="ChEBI" id="CHEBI:456216"/>
    </reaction>
</comment>
<keyword evidence="1" id="KW-0547">Nucleotide-binding</keyword>
<dbReference type="EMBL" id="SGXF01000006">
    <property type="protein sequence ID" value="RZS92973.1"/>
    <property type="molecule type" value="Genomic_DNA"/>
</dbReference>
<sequence>MESFHVYQDIQARTGGDIYIGVVGPVRTGKSTFIKRFMDLLVLPGIEDVHSREQAKDELPQSAAGRTIMTTEPKFIPKDAAKLSLGDGVEVNVRLIDCVGFMVDGAVGHEEDNEERMVKTPWSDQEIPFTQAAEIGTRKVITDHSTIGIAVTTDGSISDIPRDAYVPAEERTVQELKQIGKPFILLLNCVKPYSPETRQLAGQLEEKYGVHVLPVNCEQLRSEDLLQIMGMVLEEFPVTELDFEIPKWVEILPATHWLKSHVIELAKQMLSQVASMKDLREELEYPESQHVKRMKIEKKNLADGTVSISVQVEGSYYYQIISEYTGISITGEYQLMKTLLAMAGQRQEYEKVRSALDAVRQKGYGVVTPDRSEILLDDPELIRHGNKFGVKMKAQAPSIHLIQSYIETEIAPIVGSEEQAKDLISYIKSAAQESQDGIWDTNIFGKSIEQIVDDGIHTKINQMTDSCQQKLQDALQKIINDSNGGVICIII</sequence>
<dbReference type="GO" id="GO:0005737">
    <property type="term" value="C:cytoplasm"/>
    <property type="evidence" value="ECO:0007669"/>
    <property type="project" value="UniProtKB-SubCell"/>
</dbReference>
<keyword evidence="1" id="KW-0067">ATP-binding</keyword>
<evidence type="ECO:0000313" key="5">
    <source>
        <dbReference type="EMBL" id="RZS92973.1"/>
    </source>
</evidence>
<dbReference type="GO" id="GO:0016887">
    <property type="term" value="F:ATP hydrolysis activity"/>
    <property type="evidence" value="ECO:0007669"/>
    <property type="project" value="InterPro"/>
</dbReference>
<dbReference type="InterPro" id="IPR046842">
    <property type="entry name" value="SpoIVA_ATPase"/>
</dbReference>
<gene>
    <name evidence="5" type="ORF">EV209_2718</name>
</gene>
<dbReference type="OrthoDB" id="9761464at2"/>
<comment type="caution">
    <text evidence="5">The sequence shown here is derived from an EMBL/GenBank/DDBJ whole genome shotgun (WGS) entry which is preliminary data.</text>
</comment>
<evidence type="ECO:0000313" key="6">
    <source>
        <dbReference type="Proteomes" id="UP000292927"/>
    </source>
</evidence>
<dbReference type="InterPro" id="IPR027417">
    <property type="entry name" value="P-loop_NTPase"/>
</dbReference>
<dbReference type="Pfam" id="PF09547">
    <property type="entry name" value="SpoIVA_ATPase"/>
    <property type="match status" value="1"/>
</dbReference>
<evidence type="ECO:0000259" key="4">
    <source>
        <dbReference type="Pfam" id="PF20439"/>
    </source>
</evidence>
<dbReference type="RefSeq" id="WP_130435971.1">
    <property type="nucleotide sequence ID" value="NZ_SGXF01000006.1"/>
</dbReference>
<dbReference type="Pfam" id="PF20439">
    <property type="entry name" value="SpoIVA_C"/>
    <property type="match status" value="1"/>
</dbReference>
<proteinExistence type="predicted"/>
<reference evidence="5 6" key="1">
    <citation type="submission" date="2019-02" db="EMBL/GenBank/DDBJ databases">
        <title>Genomic Encyclopedia of Type Strains, Phase IV (KMG-IV): sequencing the most valuable type-strain genomes for metagenomic binning, comparative biology and taxonomic classification.</title>
        <authorList>
            <person name="Goeker M."/>
        </authorList>
    </citation>
    <scope>NUCLEOTIDE SEQUENCE [LARGE SCALE GENOMIC DNA]</scope>
    <source>
        <strain evidence="5 6">DSM 29486</strain>
    </source>
</reference>
<keyword evidence="1" id="KW-0378">Hydrolase</keyword>
<dbReference type="InterPro" id="IPR046840">
    <property type="entry name" value="SpoIVA_C"/>
</dbReference>
<dbReference type="Gene3D" id="3.40.50.300">
    <property type="entry name" value="P-loop containing nucleotide triphosphate hydrolases"/>
    <property type="match status" value="1"/>
</dbReference>
<dbReference type="PIRSF" id="PIRSF007466">
    <property type="entry name" value="SpoIVA"/>
    <property type="match status" value="1"/>
</dbReference>
<dbReference type="InterPro" id="IPR014201">
    <property type="entry name" value="Spore_IV_A"/>
</dbReference>
<dbReference type="AlphaFoldDB" id="A0A4Q7NZP9"/>
<comment type="function">
    <text evidence="1">ATPase. Has a role at an early stage in the morphogenesis of the spore coat.</text>
</comment>
<evidence type="ECO:0000259" key="2">
    <source>
        <dbReference type="Pfam" id="PF09547"/>
    </source>
</evidence>
<comment type="subcellular location">
    <subcellularLocation>
        <location evidence="1">Cytoplasm</location>
    </subcellularLocation>
</comment>
<evidence type="ECO:0000256" key="1">
    <source>
        <dbReference type="PIRNR" id="PIRNR007466"/>
    </source>
</evidence>
<keyword evidence="1" id="KW-0963">Cytoplasm</keyword>
<dbReference type="SUPFAM" id="SSF52540">
    <property type="entry name" value="P-loop containing nucleoside triphosphate hydrolases"/>
    <property type="match status" value="1"/>
</dbReference>
<dbReference type="EC" id="3.6.1.-" evidence="1"/>
<organism evidence="5 6">
    <name type="scientific">Cuneatibacter caecimuris</name>
    <dbReference type="NCBI Taxonomy" id="1796618"/>
    <lineage>
        <taxon>Bacteria</taxon>
        <taxon>Bacillati</taxon>
        <taxon>Bacillota</taxon>
        <taxon>Clostridia</taxon>
        <taxon>Lachnospirales</taxon>
        <taxon>Lachnospiraceae</taxon>
        <taxon>Cuneatibacter</taxon>
    </lineage>
</organism>
<feature type="domain" description="Stage IV sporulation protein A middle" evidence="3">
    <location>
        <begin position="238"/>
        <end position="415"/>
    </location>
</feature>
<dbReference type="GO" id="GO:0005524">
    <property type="term" value="F:ATP binding"/>
    <property type="evidence" value="ECO:0007669"/>
    <property type="project" value="UniProtKB-KW"/>
</dbReference>
<keyword evidence="1" id="KW-0749">Sporulation</keyword>